<comment type="caution">
    <text evidence="3">The sequence shown here is derived from an EMBL/GenBank/DDBJ whole genome shotgun (WGS) entry which is preliminary data.</text>
</comment>
<accession>A0ABQ7Z5N9</accession>
<keyword evidence="4" id="KW-1185">Reference proteome</keyword>
<organism evidence="3 4">
    <name type="scientific">Brassica napus</name>
    <name type="common">Rape</name>
    <dbReference type="NCBI Taxonomy" id="3708"/>
    <lineage>
        <taxon>Eukaryota</taxon>
        <taxon>Viridiplantae</taxon>
        <taxon>Streptophyta</taxon>
        <taxon>Embryophyta</taxon>
        <taxon>Tracheophyta</taxon>
        <taxon>Spermatophyta</taxon>
        <taxon>Magnoliopsida</taxon>
        <taxon>eudicotyledons</taxon>
        <taxon>Gunneridae</taxon>
        <taxon>Pentapetalae</taxon>
        <taxon>rosids</taxon>
        <taxon>malvids</taxon>
        <taxon>Brassicales</taxon>
        <taxon>Brassicaceae</taxon>
        <taxon>Brassiceae</taxon>
        <taxon>Brassica</taxon>
    </lineage>
</organism>
<dbReference type="InterPro" id="IPR050942">
    <property type="entry name" value="F-box_BR-signaling"/>
</dbReference>
<gene>
    <name evidence="3" type="ORF">HID58_072813</name>
</gene>
<evidence type="ECO:0000256" key="1">
    <source>
        <dbReference type="SAM" id="MobiDB-lite"/>
    </source>
</evidence>
<feature type="region of interest" description="Disordered" evidence="1">
    <location>
        <begin position="1"/>
        <end position="26"/>
    </location>
</feature>
<sequence>MSQLFSRVSKNPSSFPTRSLSSRRSNFSTVTPPYLLLGSDVVGESPCGGKLVDFNLYDPKTQKQVKIENQTLSKELNESKWIGSSRGWLASMNKNDSTVHLSNIINPLKKTITLPPLTRDKFEHLVNVSVSSSDCCVVAVKFYGSRVSLCRLGDSEWTRVDVPCPSFHSSTVIYSERDERFYLNNCNPDYTGPTDFTPPSNPDKGEAAPWGDTSYDNNKEGLCKKTHKIMVFRQDEEQGLGPHTDDIGDLCIFLGDNEAFCLSAKDYPGLNPNSVYFGGHGSGFGICDLATRTISYLSGSPPPSGRMFWIPPSSA</sequence>
<feature type="region of interest" description="Disordered" evidence="1">
    <location>
        <begin position="192"/>
        <end position="211"/>
    </location>
</feature>
<protein>
    <recommendedName>
        <fullName evidence="2">KIB1-4 beta-propeller domain-containing protein</fullName>
    </recommendedName>
</protein>
<dbReference type="PANTHER" id="PTHR44259:SF90">
    <property type="entry name" value="DUF295 DOMAIN-CONTAINING PROTEIN"/>
    <property type="match status" value="1"/>
</dbReference>
<dbReference type="Proteomes" id="UP000824890">
    <property type="component" value="Unassembled WGS sequence"/>
</dbReference>
<reference evidence="3 4" key="1">
    <citation type="submission" date="2021-05" db="EMBL/GenBank/DDBJ databases">
        <title>Genome Assembly of Synthetic Allotetraploid Brassica napus Reveals Homoeologous Exchanges between Subgenomes.</title>
        <authorList>
            <person name="Davis J.T."/>
        </authorList>
    </citation>
    <scope>NUCLEOTIDE SEQUENCE [LARGE SCALE GENOMIC DNA]</scope>
    <source>
        <strain evidence="4">cv. Da-Ae</strain>
        <tissue evidence="3">Seedling</tissue>
    </source>
</reference>
<dbReference type="PANTHER" id="PTHR44259">
    <property type="entry name" value="OS07G0183000 PROTEIN-RELATED"/>
    <property type="match status" value="1"/>
</dbReference>
<feature type="domain" description="KIB1-4 beta-propeller" evidence="2">
    <location>
        <begin position="66"/>
        <end position="277"/>
    </location>
</feature>
<evidence type="ECO:0000313" key="4">
    <source>
        <dbReference type="Proteomes" id="UP000824890"/>
    </source>
</evidence>
<evidence type="ECO:0000259" key="2">
    <source>
        <dbReference type="Pfam" id="PF03478"/>
    </source>
</evidence>
<evidence type="ECO:0000313" key="3">
    <source>
        <dbReference type="EMBL" id="KAH0875451.1"/>
    </source>
</evidence>
<name>A0ABQ7Z5N9_BRANA</name>
<dbReference type="EMBL" id="JAGKQM010000016">
    <property type="protein sequence ID" value="KAH0875451.1"/>
    <property type="molecule type" value="Genomic_DNA"/>
</dbReference>
<dbReference type="InterPro" id="IPR005174">
    <property type="entry name" value="KIB1-4_b-propeller"/>
</dbReference>
<dbReference type="Pfam" id="PF03478">
    <property type="entry name" value="Beta-prop_KIB1-4"/>
    <property type="match status" value="1"/>
</dbReference>
<proteinExistence type="predicted"/>